<keyword evidence="2" id="KW-1185">Reference proteome</keyword>
<dbReference type="EMBL" id="AP024488">
    <property type="protein sequence ID" value="BCS98044.1"/>
    <property type="molecule type" value="Genomic_DNA"/>
</dbReference>
<reference evidence="1 2" key="1">
    <citation type="submission" date="2021-02" db="EMBL/GenBank/DDBJ databases">
        <title>Complete genome of Desulfoluna sp. strain ASN36.</title>
        <authorList>
            <person name="Takahashi A."/>
            <person name="Kojima H."/>
            <person name="Fukui M."/>
        </authorList>
    </citation>
    <scope>NUCLEOTIDE SEQUENCE [LARGE SCALE GENOMIC DNA]</scope>
    <source>
        <strain evidence="1 2">ASN36</strain>
    </source>
</reference>
<gene>
    <name evidence="1" type="ORF">DSLASN_36760</name>
</gene>
<protein>
    <recommendedName>
        <fullName evidence="3">IrrE N-terminal-like domain-containing protein</fullName>
    </recommendedName>
</protein>
<evidence type="ECO:0000313" key="1">
    <source>
        <dbReference type="EMBL" id="BCS98044.1"/>
    </source>
</evidence>
<evidence type="ECO:0008006" key="3">
    <source>
        <dbReference type="Google" id="ProtNLM"/>
    </source>
</evidence>
<dbReference type="Proteomes" id="UP001320148">
    <property type="component" value="Chromosome"/>
</dbReference>
<organism evidence="1 2">
    <name type="scientific">Desulfoluna limicola</name>
    <dbReference type="NCBI Taxonomy" id="2810562"/>
    <lineage>
        <taxon>Bacteria</taxon>
        <taxon>Pseudomonadati</taxon>
        <taxon>Thermodesulfobacteriota</taxon>
        <taxon>Desulfobacteria</taxon>
        <taxon>Desulfobacterales</taxon>
        <taxon>Desulfolunaceae</taxon>
        <taxon>Desulfoluna</taxon>
    </lineage>
</organism>
<sequence>MVEREVSKTLQLFPANTKYRVLIVPDRAAVADEYARIYGEPTQAPAFYSSRENLIVIPRECELNILRHEIGHAVVQAYFKAPIPGWLHEELAQRSEIP</sequence>
<name>A0ABM7PKH3_9BACT</name>
<evidence type="ECO:0000313" key="2">
    <source>
        <dbReference type="Proteomes" id="UP001320148"/>
    </source>
</evidence>
<accession>A0ABM7PKH3</accession>
<proteinExistence type="predicted"/>